<dbReference type="PANTHER" id="PTHR31528:SF3">
    <property type="entry name" value="THIAMINE BIOSYNTHESIS PROTEIN HI_0357-RELATED"/>
    <property type="match status" value="1"/>
</dbReference>
<feature type="chain" id="PRO_5020209282" evidence="1">
    <location>
        <begin position="24"/>
        <end position="316"/>
    </location>
</feature>
<organism evidence="3 4">
    <name type="scientific">Oharaeibacter diazotrophicus</name>
    <dbReference type="NCBI Taxonomy" id="1920512"/>
    <lineage>
        <taxon>Bacteria</taxon>
        <taxon>Pseudomonadati</taxon>
        <taxon>Pseudomonadota</taxon>
        <taxon>Alphaproteobacteria</taxon>
        <taxon>Hyphomicrobiales</taxon>
        <taxon>Pleomorphomonadaceae</taxon>
        <taxon>Oharaeibacter</taxon>
    </lineage>
</organism>
<dbReference type="PANTHER" id="PTHR31528">
    <property type="entry name" value="4-AMINO-5-HYDROXYMETHYL-2-METHYLPYRIMIDINE PHOSPHATE SYNTHASE THI11-RELATED"/>
    <property type="match status" value="1"/>
</dbReference>
<reference evidence="3 4" key="1">
    <citation type="submission" date="2019-03" db="EMBL/GenBank/DDBJ databases">
        <title>Genomic Encyclopedia of Type Strains, Phase IV (KMG-IV): sequencing the most valuable type-strain genomes for metagenomic binning, comparative biology and taxonomic classification.</title>
        <authorList>
            <person name="Goeker M."/>
        </authorList>
    </citation>
    <scope>NUCLEOTIDE SEQUENCE [LARGE SCALE GENOMIC DNA]</scope>
    <source>
        <strain evidence="3 4">DSM 102969</strain>
    </source>
</reference>
<evidence type="ECO:0000313" key="3">
    <source>
        <dbReference type="EMBL" id="TDP84882.1"/>
    </source>
</evidence>
<feature type="signal peptide" evidence="1">
    <location>
        <begin position="1"/>
        <end position="23"/>
    </location>
</feature>
<name>A0A4R6RF75_9HYPH</name>
<dbReference type="Gene3D" id="3.40.190.10">
    <property type="entry name" value="Periplasmic binding protein-like II"/>
    <property type="match status" value="2"/>
</dbReference>
<dbReference type="InterPro" id="IPR015168">
    <property type="entry name" value="SsuA/THI5"/>
</dbReference>
<dbReference type="Pfam" id="PF09084">
    <property type="entry name" value="NMT1"/>
    <property type="match status" value="1"/>
</dbReference>
<proteinExistence type="predicted"/>
<gene>
    <name evidence="3" type="ORF">EDD54_1723</name>
</gene>
<evidence type="ECO:0000256" key="1">
    <source>
        <dbReference type="SAM" id="SignalP"/>
    </source>
</evidence>
<dbReference type="EMBL" id="SNXY01000007">
    <property type="protein sequence ID" value="TDP84882.1"/>
    <property type="molecule type" value="Genomic_DNA"/>
</dbReference>
<dbReference type="GO" id="GO:0009228">
    <property type="term" value="P:thiamine biosynthetic process"/>
    <property type="evidence" value="ECO:0007669"/>
    <property type="project" value="InterPro"/>
</dbReference>
<keyword evidence="1" id="KW-0732">Signal</keyword>
<feature type="domain" description="SsuA/THI5-like" evidence="2">
    <location>
        <begin position="36"/>
        <end position="247"/>
    </location>
</feature>
<dbReference type="Proteomes" id="UP000294547">
    <property type="component" value="Unassembled WGS sequence"/>
</dbReference>
<dbReference type="RefSeq" id="WP_126540777.1">
    <property type="nucleotide sequence ID" value="NZ_BSPM01000004.1"/>
</dbReference>
<dbReference type="SUPFAM" id="SSF53850">
    <property type="entry name" value="Periplasmic binding protein-like II"/>
    <property type="match status" value="1"/>
</dbReference>
<dbReference type="OrthoDB" id="5348911at2"/>
<sequence length="316" mass="33735">MPKTLALALALAGSLLAAAPAAAADKLTVLLDWFVNPDHAPLLVAEDIGAFAEAGLDVEIVPPADPAVPPRLVAAGQADIAISYQPQLYFFAEEGLPLVRIGTLIDTPLNTVIALKSSGIRAIADLKGRKVGFSVSGIEEATLGDMLQHAGLSIGDVTMVNVNFQLVASLLAGQVDAVIGGYRNIEVSELVEQGADPVVFNVEDHGVPTYDELVIVANRADLGEDKLKRFLAALAKGTAYLRAHPDETWTHFAAAHPELDTPVNRRAWSETIPHFAEDPFTLDVARYEAYGRFLADGKVVSKLFPIADYAVELKRP</sequence>
<keyword evidence="4" id="KW-1185">Reference proteome</keyword>
<dbReference type="InterPro" id="IPR027939">
    <property type="entry name" value="NMT1/THI5"/>
</dbReference>
<evidence type="ECO:0000259" key="2">
    <source>
        <dbReference type="Pfam" id="PF09084"/>
    </source>
</evidence>
<protein>
    <submittedName>
        <fullName evidence="3">Putative hydroxymethylpyrimidine transport system substrate-binding protein</fullName>
    </submittedName>
</protein>
<comment type="caution">
    <text evidence="3">The sequence shown here is derived from an EMBL/GenBank/DDBJ whole genome shotgun (WGS) entry which is preliminary data.</text>
</comment>
<accession>A0A4R6RF75</accession>
<dbReference type="AlphaFoldDB" id="A0A4R6RF75"/>
<evidence type="ECO:0000313" key="4">
    <source>
        <dbReference type="Proteomes" id="UP000294547"/>
    </source>
</evidence>